<dbReference type="Gene3D" id="3.40.630.10">
    <property type="entry name" value="Zn peptidases"/>
    <property type="match status" value="1"/>
</dbReference>
<evidence type="ECO:0000313" key="11">
    <source>
        <dbReference type="Proteomes" id="UP000502958"/>
    </source>
</evidence>
<feature type="binding site" evidence="8">
    <location>
        <position position="353"/>
    </location>
    <ligand>
        <name>Mn(2+)</name>
        <dbReference type="ChEBI" id="CHEBI:29035"/>
        <label>1</label>
    </ligand>
</feature>
<feature type="domain" description="Cytosol aminopeptidase" evidence="9">
    <location>
        <begin position="351"/>
        <end position="358"/>
    </location>
</feature>
<feature type="binding site" evidence="8">
    <location>
        <position position="276"/>
    </location>
    <ligand>
        <name>Mn(2+)</name>
        <dbReference type="ChEBI" id="CHEBI:29035"/>
        <label>2</label>
    </ligand>
</feature>
<keyword evidence="8" id="KW-0479">Metal-binding</keyword>
<comment type="similarity">
    <text evidence="3 8">Belongs to the peptidase M17 family.</text>
</comment>
<accession>A0A6C1F6H3</accession>
<dbReference type="InterPro" id="IPR043472">
    <property type="entry name" value="Macro_dom-like"/>
</dbReference>
<evidence type="ECO:0000259" key="9">
    <source>
        <dbReference type="PROSITE" id="PS00631"/>
    </source>
</evidence>
<dbReference type="PANTHER" id="PTHR11963:SF23">
    <property type="entry name" value="CYTOSOL AMINOPEPTIDASE"/>
    <property type="match status" value="1"/>
</dbReference>
<organism evidence="10 11">
    <name type="scientific">Buchnera aphidicola subsp. Uroleucon sonchi</name>
    <dbReference type="NCBI Taxonomy" id="118118"/>
    <lineage>
        <taxon>Bacteria</taxon>
        <taxon>Pseudomonadati</taxon>
        <taxon>Pseudomonadota</taxon>
        <taxon>Gammaproteobacteria</taxon>
        <taxon>Enterobacterales</taxon>
        <taxon>Erwiniaceae</taxon>
        <taxon>Buchnera</taxon>
    </lineage>
</organism>
<evidence type="ECO:0000256" key="7">
    <source>
        <dbReference type="ARBA" id="ARBA00023211"/>
    </source>
</evidence>
<evidence type="ECO:0000256" key="4">
    <source>
        <dbReference type="ARBA" id="ARBA00022438"/>
    </source>
</evidence>
<dbReference type="HAMAP" id="MF_00181">
    <property type="entry name" value="Cytosol_peptidase_M17"/>
    <property type="match status" value="1"/>
</dbReference>
<protein>
    <recommendedName>
        <fullName evidence="8">Probable cytosol aminopeptidase</fullName>
        <ecNumber evidence="8">3.4.11.1</ecNumber>
    </recommendedName>
    <alternativeName>
        <fullName evidence="8">Leucine aminopeptidase</fullName>
        <shortName evidence="8">LAP</shortName>
        <ecNumber evidence="8">3.4.11.10</ecNumber>
    </alternativeName>
    <alternativeName>
        <fullName evidence="8">Leucyl aminopeptidase</fullName>
    </alternativeName>
</protein>
<comment type="cofactor">
    <cofactor evidence="8">
        <name>Mn(2+)</name>
        <dbReference type="ChEBI" id="CHEBI:29035"/>
    </cofactor>
    <text evidence="8">Binds 2 manganese ions per subunit.</text>
</comment>
<dbReference type="EC" id="3.4.11.10" evidence="8"/>
<dbReference type="Gene3D" id="3.40.220.10">
    <property type="entry name" value="Leucine Aminopeptidase, subunit E, domain 1"/>
    <property type="match status" value="1"/>
</dbReference>
<sequence length="508" mass="56354">MNFFIKKCLLESEETDCIVLAIFESCEFSESLNYLNKCSNNYIASLVKLGDINGKIGETLLLYNVPNIISKRILLVGCGKKNKLNISRFKKLIKNSIKVLKKYSIKHIIYSFSELIINVNNNIYWIIRLILLSIEDSCYNIFKENSIKKNNFNIHDVVLNVLIKSDLYYAKISLQHALAISSGIQSAKNLSNLPPNICTPLYLSGEVKKLCKKYKRNISVEVIDIEQMKKLGMNAYVAVGNGSKNKPFMSIVRYSQEDSNVNKKTIALVGKGVTFDSGGISIKPALNMHYMKYDMCGAAAVYGILTMVAKLQLPLTIIGILSGCENMPSGQSFRPGDVITTMSGKTVEVLNTDAEGRLVLCDSLTYLERFSPDIVIDIATLTGACVTALGESISGLFTNDPELEKQLYFAAEQTNDKVWSLPLASEYQKDLISNIADLSNSGKSHAGAITAACFLANFTKKYKWAHLDIAGTAWKSSRTEGATGRPVELLCQFLLNQLDNYSFSQINK</sequence>
<evidence type="ECO:0000313" key="10">
    <source>
        <dbReference type="EMBL" id="QIE02071.1"/>
    </source>
</evidence>
<dbReference type="PANTHER" id="PTHR11963">
    <property type="entry name" value="LEUCINE AMINOPEPTIDASE-RELATED"/>
    <property type="match status" value="1"/>
</dbReference>
<feature type="active site" evidence="8">
    <location>
        <position position="283"/>
    </location>
</feature>
<dbReference type="CDD" id="cd00433">
    <property type="entry name" value="Peptidase_M17"/>
    <property type="match status" value="1"/>
</dbReference>
<dbReference type="EC" id="3.4.11.1" evidence="8"/>
<evidence type="ECO:0000256" key="2">
    <source>
        <dbReference type="ARBA" id="ARBA00000967"/>
    </source>
</evidence>
<keyword evidence="4 8" id="KW-0031">Aminopeptidase</keyword>
<dbReference type="RefSeq" id="WP_163119371.1">
    <property type="nucleotide sequence ID" value="NZ_CP047588.1"/>
</dbReference>
<evidence type="ECO:0000256" key="6">
    <source>
        <dbReference type="ARBA" id="ARBA00022801"/>
    </source>
</evidence>
<dbReference type="PRINTS" id="PR00481">
    <property type="entry name" value="LAMNOPPTDASE"/>
</dbReference>
<dbReference type="InterPro" id="IPR000819">
    <property type="entry name" value="Peptidase_M17_C"/>
</dbReference>
<dbReference type="PROSITE" id="PS00631">
    <property type="entry name" value="CYTOSOL_AP"/>
    <property type="match status" value="1"/>
</dbReference>
<keyword evidence="8" id="KW-0963">Cytoplasm</keyword>
<dbReference type="InterPro" id="IPR023042">
    <property type="entry name" value="Peptidase_M17_leu_NH2_pept"/>
</dbReference>
<evidence type="ECO:0000256" key="3">
    <source>
        <dbReference type="ARBA" id="ARBA00009528"/>
    </source>
</evidence>
<feature type="binding site" evidence="8">
    <location>
        <position position="294"/>
    </location>
    <ligand>
        <name>Mn(2+)</name>
        <dbReference type="ChEBI" id="CHEBI:29035"/>
        <label>2</label>
    </ligand>
</feature>
<comment type="subcellular location">
    <subcellularLocation>
        <location evidence="8">Cytoplasm</location>
    </subcellularLocation>
</comment>
<dbReference type="GO" id="GO:0030145">
    <property type="term" value="F:manganese ion binding"/>
    <property type="evidence" value="ECO:0007669"/>
    <property type="project" value="UniProtKB-UniRule"/>
</dbReference>
<dbReference type="InterPro" id="IPR011356">
    <property type="entry name" value="Leucine_aapep/pepB"/>
</dbReference>
<evidence type="ECO:0000256" key="8">
    <source>
        <dbReference type="HAMAP-Rule" id="MF_00181"/>
    </source>
</evidence>
<keyword evidence="6 8" id="KW-0378">Hydrolase</keyword>
<gene>
    <name evidence="8" type="primary">pepA</name>
    <name evidence="10" type="ORF">GUU85_01715</name>
</gene>
<feature type="binding site" evidence="8">
    <location>
        <position position="271"/>
    </location>
    <ligand>
        <name>Mn(2+)</name>
        <dbReference type="ChEBI" id="CHEBI:29035"/>
        <label>2</label>
    </ligand>
</feature>
<feature type="binding site" evidence="8">
    <location>
        <position position="355"/>
    </location>
    <ligand>
        <name>Mn(2+)</name>
        <dbReference type="ChEBI" id="CHEBI:29035"/>
        <label>2</label>
    </ligand>
</feature>
<feature type="binding site" evidence="8">
    <location>
        <position position="355"/>
    </location>
    <ligand>
        <name>Mn(2+)</name>
        <dbReference type="ChEBI" id="CHEBI:29035"/>
        <label>1</label>
    </ligand>
</feature>
<dbReference type="SUPFAM" id="SSF52949">
    <property type="entry name" value="Macro domain-like"/>
    <property type="match status" value="1"/>
</dbReference>
<dbReference type="EMBL" id="CP047588">
    <property type="protein sequence ID" value="QIE02071.1"/>
    <property type="molecule type" value="Genomic_DNA"/>
</dbReference>
<comment type="catalytic activity">
    <reaction evidence="1 8">
        <text>Release of an N-terminal amino acid, Xaa-|-Yaa-, in which Xaa is preferably Leu, but may be other amino acids including Pro although not Arg or Lys, and Yaa may be Pro. Amino acid amides and methyl esters are also readily hydrolyzed, but rates on arylamides are exceedingly low.</text>
        <dbReference type="EC" id="3.4.11.1"/>
    </reaction>
</comment>
<comment type="function">
    <text evidence="8">Presumably involved in the processing and regular turnover of intracellular proteins. Catalyzes the removal of unsubstituted N-terminal amino acids from various peptides.</text>
</comment>
<dbReference type="AlphaFoldDB" id="A0A6C1F6H3"/>
<dbReference type="GO" id="GO:0070006">
    <property type="term" value="F:metalloaminopeptidase activity"/>
    <property type="evidence" value="ECO:0007669"/>
    <property type="project" value="InterPro"/>
</dbReference>
<proteinExistence type="inferred from homology"/>
<evidence type="ECO:0000256" key="1">
    <source>
        <dbReference type="ARBA" id="ARBA00000135"/>
    </source>
</evidence>
<dbReference type="GO" id="GO:0006508">
    <property type="term" value="P:proteolysis"/>
    <property type="evidence" value="ECO:0007669"/>
    <property type="project" value="UniProtKB-KW"/>
</dbReference>
<keyword evidence="5 8" id="KW-0645">Protease</keyword>
<feature type="active site" evidence="8">
    <location>
        <position position="357"/>
    </location>
</feature>
<dbReference type="Pfam" id="PF02789">
    <property type="entry name" value="Peptidase_M17_N"/>
    <property type="match status" value="1"/>
</dbReference>
<comment type="catalytic activity">
    <reaction evidence="2 8">
        <text>Release of an N-terminal amino acid, preferentially leucine, but not glutamic or aspartic acids.</text>
        <dbReference type="EC" id="3.4.11.10"/>
    </reaction>
</comment>
<reference evidence="10 11" key="1">
    <citation type="submission" date="2020-01" db="EMBL/GenBank/DDBJ databases">
        <title>Complete genome of Buchnera aphidicola isolated from Chaitophorus populeti.</title>
        <authorList>
            <person name="Park J."/>
            <person name="Xi H."/>
        </authorList>
    </citation>
    <scope>NUCLEOTIDE SEQUENCE [LARGE SCALE GENOMIC DNA]</scope>
    <source>
        <strain evidence="10 11">UsonBac</strain>
    </source>
</reference>
<dbReference type="NCBIfam" id="NF002074">
    <property type="entry name" value="PRK00913.1-4"/>
    <property type="match status" value="1"/>
</dbReference>
<feature type="binding site" evidence="8">
    <location>
        <position position="276"/>
    </location>
    <ligand>
        <name>Mn(2+)</name>
        <dbReference type="ChEBI" id="CHEBI:29035"/>
        <label>1</label>
    </ligand>
</feature>
<keyword evidence="7 8" id="KW-0464">Manganese</keyword>
<dbReference type="Pfam" id="PF00883">
    <property type="entry name" value="Peptidase_M17"/>
    <property type="match status" value="1"/>
</dbReference>
<dbReference type="SUPFAM" id="SSF53187">
    <property type="entry name" value="Zn-dependent exopeptidases"/>
    <property type="match status" value="1"/>
</dbReference>
<dbReference type="GO" id="GO:0005737">
    <property type="term" value="C:cytoplasm"/>
    <property type="evidence" value="ECO:0007669"/>
    <property type="project" value="UniProtKB-SubCell"/>
</dbReference>
<dbReference type="Proteomes" id="UP000502958">
    <property type="component" value="Chromosome"/>
</dbReference>
<dbReference type="InterPro" id="IPR008283">
    <property type="entry name" value="Peptidase_M17_N"/>
</dbReference>
<evidence type="ECO:0000256" key="5">
    <source>
        <dbReference type="ARBA" id="ARBA00022670"/>
    </source>
</evidence>
<name>A0A6C1F6H3_BUCUN</name>